<feature type="binding site" evidence="12">
    <location>
        <position position="78"/>
    </location>
    <ligand>
        <name>Ca(2+)</name>
        <dbReference type="ChEBI" id="CHEBI:29108"/>
        <label>1</label>
    </ligand>
</feature>
<keyword evidence="15" id="KW-0376">Hydrogen peroxide</keyword>
<evidence type="ECO:0000256" key="13">
    <source>
        <dbReference type="PIRSR" id="PIRSR600823-4"/>
    </source>
</evidence>
<dbReference type="FunFam" id="1.10.520.10:FF:000001">
    <property type="entry name" value="Peroxidase"/>
    <property type="match status" value="1"/>
</dbReference>
<keyword evidence="9 15" id="KW-0408">Iron</keyword>
<dbReference type="SUPFAM" id="SSF48113">
    <property type="entry name" value="Heme-dependent peroxidases"/>
    <property type="match status" value="1"/>
</dbReference>
<accession>A0AAN7F7V4</accession>
<feature type="binding site" evidence="12">
    <location>
        <position position="76"/>
    </location>
    <ligand>
        <name>Ca(2+)</name>
        <dbReference type="ChEBI" id="CHEBI:29108"/>
        <label>1</label>
    </ligand>
</feature>
<dbReference type="InterPro" id="IPR010255">
    <property type="entry name" value="Haem_peroxidase_sf"/>
</dbReference>
<evidence type="ECO:0000256" key="7">
    <source>
        <dbReference type="ARBA" id="ARBA00022837"/>
    </source>
</evidence>
<reference evidence="17 18" key="1">
    <citation type="journal article" date="2023" name="G3 (Bethesda)">
        <title>A haplotype-resolved chromosome-scale genome for Quercus rubra L. provides insights into the genetics of adaptive traits for red oak species.</title>
        <authorList>
            <person name="Kapoor B."/>
            <person name="Jenkins J."/>
            <person name="Schmutz J."/>
            <person name="Zhebentyayeva T."/>
            <person name="Kuelheim C."/>
            <person name="Coggeshall M."/>
            <person name="Heim C."/>
            <person name="Lasky J.R."/>
            <person name="Leites L."/>
            <person name="Islam-Faridi N."/>
            <person name="Romero-Severson J."/>
            <person name="DeLeo V.L."/>
            <person name="Lucas S.M."/>
            <person name="Lazic D."/>
            <person name="Gailing O."/>
            <person name="Carlson J."/>
            <person name="Staton M."/>
        </authorList>
    </citation>
    <scope>NUCLEOTIDE SEQUENCE [LARGE SCALE GENOMIC DNA]</scope>
    <source>
        <strain evidence="17">Pseudo-F2</strain>
    </source>
</reference>
<comment type="caution">
    <text evidence="17">The sequence shown here is derived from an EMBL/GenBank/DDBJ whole genome shotgun (WGS) entry which is preliminary data.</text>
</comment>
<feature type="disulfide bond" evidence="14">
    <location>
        <begin position="121"/>
        <end position="291"/>
    </location>
</feature>
<proteinExistence type="inferred from homology"/>
<feature type="active site" description="Proton acceptor" evidence="11">
    <location>
        <position position="68"/>
    </location>
</feature>
<evidence type="ECO:0000313" key="17">
    <source>
        <dbReference type="EMBL" id="KAK4588193.1"/>
    </source>
</evidence>
<dbReference type="InterPro" id="IPR002016">
    <property type="entry name" value="Haem_peroxidase"/>
</dbReference>
<comment type="catalytic activity">
    <reaction evidence="1 15">
        <text>2 a phenolic donor + H2O2 = 2 a phenolic radical donor + 2 H2O</text>
        <dbReference type="Rhea" id="RHEA:56136"/>
        <dbReference type="ChEBI" id="CHEBI:15377"/>
        <dbReference type="ChEBI" id="CHEBI:16240"/>
        <dbReference type="ChEBI" id="CHEBI:139520"/>
        <dbReference type="ChEBI" id="CHEBI:139521"/>
        <dbReference type="EC" id="1.11.1.7"/>
    </reaction>
</comment>
<keyword evidence="4 15" id="KW-0575">Peroxidase</keyword>
<dbReference type="CDD" id="cd00693">
    <property type="entry name" value="secretory_peroxidase"/>
    <property type="match status" value="1"/>
</dbReference>
<feature type="domain" description="Plant heme peroxidase family profile" evidence="16">
    <location>
        <begin position="27"/>
        <end position="295"/>
    </location>
</feature>
<dbReference type="GO" id="GO:0020037">
    <property type="term" value="F:heme binding"/>
    <property type="evidence" value="ECO:0007669"/>
    <property type="project" value="UniProtKB-UniRule"/>
</dbReference>
<evidence type="ECO:0000256" key="2">
    <source>
        <dbReference type="ARBA" id="ARBA00002322"/>
    </source>
</evidence>
<dbReference type="AlphaFoldDB" id="A0AAN7F7V4"/>
<comment type="cofactor">
    <cofactor evidence="12 15">
        <name>Ca(2+)</name>
        <dbReference type="ChEBI" id="CHEBI:29108"/>
    </cofactor>
    <text evidence="12 15">Binds 2 calcium ions per subunit.</text>
</comment>
<dbReference type="PROSITE" id="PS50873">
    <property type="entry name" value="PEROXIDASE_4"/>
    <property type="match status" value="1"/>
</dbReference>
<keyword evidence="5 15" id="KW-0349">Heme</keyword>
<keyword evidence="6 12" id="KW-0479">Metal-binding</keyword>
<feature type="binding site" evidence="12">
    <location>
        <position position="69"/>
    </location>
    <ligand>
        <name>Ca(2+)</name>
        <dbReference type="ChEBI" id="CHEBI:29108"/>
        <label>1</label>
    </ligand>
</feature>
<feature type="binding site" evidence="12">
    <location>
        <position position="214"/>
    </location>
    <ligand>
        <name>Ca(2+)</name>
        <dbReference type="ChEBI" id="CHEBI:29108"/>
        <label>2</label>
    </ligand>
</feature>
<feature type="signal peptide" evidence="15">
    <location>
        <begin position="1"/>
        <end position="25"/>
    </location>
</feature>
<evidence type="ECO:0000256" key="14">
    <source>
        <dbReference type="PIRSR" id="PIRSR600823-5"/>
    </source>
</evidence>
<evidence type="ECO:0000256" key="11">
    <source>
        <dbReference type="PIRSR" id="PIRSR600823-1"/>
    </source>
</evidence>
<dbReference type="InterPro" id="IPR033905">
    <property type="entry name" value="Secretory_peroxidase"/>
</dbReference>
<dbReference type="PANTHER" id="PTHR31235">
    <property type="entry name" value="PEROXIDASE 25-RELATED"/>
    <property type="match status" value="1"/>
</dbReference>
<evidence type="ECO:0000259" key="16">
    <source>
        <dbReference type="PROSITE" id="PS50873"/>
    </source>
</evidence>
<dbReference type="GO" id="GO:0140825">
    <property type="term" value="F:lactoperoxidase activity"/>
    <property type="evidence" value="ECO:0007669"/>
    <property type="project" value="UniProtKB-EC"/>
</dbReference>
<dbReference type="EMBL" id="JAXUIC010000005">
    <property type="protein sequence ID" value="KAK4588193.1"/>
    <property type="molecule type" value="Genomic_DNA"/>
</dbReference>
<dbReference type="GO" id="GO:0005576">
    <property type="term" value="C:extracellular region"/>
    <property type="evidence" value="ECO:0007669"/>
    <property type="project" value="UniProtKB-SubCell"/>
</dbReference>
<comment type="cofactor">
    <cofactor evidence="15">
        <name>heme b</name>
        <dbReference type="ChEBI" id="CHEBI:60344"/>
    </cofactor>
    <text evidence="15">Binds 1 heme b (iron(II)-protoporphyrin IX) group per subunit.</text>
</comment>
<keyword evidence="15" id="KW-0964">Secreted</keyword>
<sequence length="295" mass="32547">MTWILFSFLFLWYMFVPFVLDLANAQRLKVGFYAKTCPQAETIVKKVIVQTLSKSPTLAAPFLRMHFHDCFVRGCDGSVLLNSSTNQNEKNAFPNLSLRGFQIIDIAKSALEKACPGVVSCADILALVATDVVATIKGPSWEVETGRRDGRISNITEALLNLVPPNANISTLKKDFQQSGLNVKDLVVLSGTQTPCNIWAKCKPGDLNTIVEMDPGSFKIFDEDYYTLVAKRRGLFQSDAALLDDTETKAYVKLQATTHGSTFFEDFGVSMVNMGRIGVLTGNVGEIRKQCSRVN</sequence>
<keyword evidence="15" id="KW-0732">Signal</keyword>
<dbReference type="InterPro" id="IPR019794">
    <property type="entry name" value="Peroxidases_AS"/>
</dbReference>
<dbReference type="Pfam" id="PF00141">
    <property type="entry name" value="peroxidase"/>
    <property type="match status" value="1"/>
</dbReference>
<dbReference type="PRINTS" id="PR00461">
    <property type="entry name" value="PLPEROXIDASE"/>
</dbReference>
<protein>
    <recommendedName>
        <fullName evidence="3 15">Peroxidase</fullName>
        <ecNumber evidence="3 15">1.11.1.7</ecNumber>
    </recommendedName>
</protein>
<keyword evidence="8 15" id="KW-0560">Oxidoreductase</keyword>
<feature type="disulfide bond" evidence="14">
    <location>
        <begin position="196"/>
        <end position="202"/>
    </location>
</feature>
<name>A0AAN7F7V4_QUERU</name>
<comment type="subcellular location">
    <subcellularLocation>
        <location evidence="15">Secreted</location>
    </subcellularLocation>
</comment>
<feature type="binding site" evidence="12">
    <location>
        <position position="72"/>
    </location>
    <ligand>
        <name>Ca(2+)</name>
        <dbReference type="ChEBI" id="CHEBI:29108"/>
        <label>1</label>
    </ligand>
</feature>
<keyword evidence="18" id="KW-1185">Reference proteome</keyword>
<comment type="function">
    <text evidence="2">Removal of H(2)O(2), oxidation of toxic reductants, biosynthesis and degradation of lignin, suberization, auxin catabolism, response to environmental stresses such as wounding, pathogen attack and oxidative stress. These functions might be dependent on each isozyme/isoform in each plant tissue.</text>
</comment>
<feature type="binding site" evidence="12">
    <location>
        <position position="89"/>
    </location>
    <ligand>
        <name>Ca(2+)</name>
        <dbReference type="ChEBI" id="CHEBI:29108"/>
        <label>1</label>
    </ligand>
</feature>
<dbReference type="EC" id="1.11.1.7" evidence="3 15"/>
<dbReference type="InterPro" id="IPR000823">
    <property type="entry name" value="Peroxidase_pln"/>
</dbReference>
<feature type="binding site" evidence="12">
    <location>
        <position position="222"/>
    </location>
    <ligand>
        <name>Ca(2+)</name>
        <dbReference type="ChEBI" id="CHEBI:29108"/>
        <label>2</label>
    </ligand>
</feature>
<evidence type="ECO:0000256" key="4">
    <source>
        <dbReference type="ARBA" id="ARBA00022559"/>
    </source>
</evidence>
<dbReference type="GO" id="GO:0046872">
    <property type="term" value="F:metal ion binding"/>
    <property type="evidence" value="ECO:0007669"/>
    <property type="project" value="UniProtKB-UniRule"/>
</dbReference>
<feature type="site" description="Transition state stabilizer" evidence="13">
    <location>
        <position position="64"/>
    </location>
</feature>
<feature type="binding site" evidence="12">
    <location>
        <position position="74"/>
    </location>
    <ligand>
        <name>Ca(2+)</name>
        <dbReference type="ChEBI" id="CHEBI:29108"/>
        <label>1</label>
    </ligand>
</feature>
<dbReference type="Gene3D" id="1.10.520.10">
    <property type="match status" value="1"/>
</dbReference>
<comment type="similarity">
    <text evidence="15">Belongs to the peroxidase family. Classical plant (class III) peroxidase subfamily.</text>
</comment>
<evidence type="ECO:0000256" key="10">
    <source>
        <dbReference type="ARBA" id="ARBA00023157"/>
    </source>
</evidence>
<evidence type="ECO:0000256" key="15">
    <source>
        <dbReference type="RuleBase" id="RU362060"/>
    </source>
</evidence>
<dbReference type="GO" id="GO:0042744">
    <property type="term" value="P:hydrogen peroxide catabolic process"/>
    <property type="evidence" value="ECO:0007669"/>
    <property type="project" value="UniProtKB-KW"/>
</dbReference>
<feature type="binding site" evidence="12">
    <location>
        <position position="194"/>
    </location>
    <ligand>
        <name>Ca(2+)</name>
        <dbReference type="ChEBI" id="CHEBI:29108"/>
        <label>2</label>
    </ligand>
</feature>
<evidence type="ECO:0000256" key="6">
    <source>
        <dbReference type="ARBA" id="ARBA00022723"/>
    </source>
</evidence>
<evidence type="ECO:0000256" key="8">
    <source>
        <dbReference type="ARBA" id="ARBA00023002"/>
    </source>
</evidence>
<evidence type="ECO:0000256" key="3">
    <source>
        <dbReference type="ARBA" id="ARBA00012313"/>
    </source>
</evidence>
<dbReference type="GO" id="GO:0006979">
    <property type="term" value="P:response to oxidative stress"/>
    <property type="evidence" value="ECO:0007669"/>
    <property type="project" value="UniProtKB-UniRule"/>
</dbReference>
<evidence type="ECO:0000256" key="9">
    <source>
        <dbReference type="ARBA" id="ARBA00023004"/>
    </source>
</evidence>
<keyword evidence="7 12" id="KW-0106">Calcium</keyword>
<dbReference type="PRINTS" id="PR00458">
    <property type="entry name" value="PEROXIDASE"/>
</dbReference>
<evidence type="ECO:0000256" key="12">
    <source>
        <dbReference type="PIRSR" id="PIRSR600823-3"/>
    </source>
</evidence>
<organism evidence="17 18">
    <name type="scientific">Quercus rubra</name>
    <name type="common">Northern red oak</name>
    <name type="synonym">Quercus borealis</name>
    <dbReference type="NCBI Taxonomy" id="3512"/>
    <lineage>
        <taxon>Eukaryota</taxon>
        <taxon>Viridiplantae</taxon>
        <taxon>Streptophyta</taxon>
        <taxon>Embryophyta</taxon>
        <taxon>Tracheophyta</taxon>
        <taxon>Spermatophyta</taxon>
        <taxon>Magnoliopsida</taxon>
        <taxon>eudicotyledons</taxon>
        <taxon>Gunneridae</taxon>
        <taxon>Pentapetalae</taxon>
        <taxon>rosids</taxon>
        <taxon>fabids</taxon>
        <taxon>Fagales</taxon>
        <taxon>Fagaceae</taxon>
        <taxon>Quercus</taxon>
    </lineage>
</organism>
<evidence type="ECO:0000256" key="5">
    <source>
        <dbReference type="ARBA" id="ARBA00022617"/>
    </source>
</evidence>
<feature type="disulfide bond" evidence="14">
    <location>
        <begin position="37"/>
        <end position="115"/>
    </location>
</feature>
<keyword evidence="10 14" id="KW-1015">Disulfide bond</keyword>
<feature type="disulfide bond" evidence="14">
    <location>
        <begin position="70"/>
        <end position="75"/>
    </location>
</feature>
<feature type="chain" id="PRO_5042671949" description="Peroxidase" evidence="15">
    <location>
        <begin position="26"/>
        <end position="295"/>
    </location>
</feature>
<dbReference type="Gene3D" id="1.10.420.10">
    <property type="entry name" value="Peroxidase, domain 2"/>
    <property type="match status" value="1"/>
</dbReference>
<dbReference type="Proteomes" id="UP001324115">
    <property type="component" value="Unassembled WGS sequence"/>
</dbReference>
<evidence type="ECO:0000256" key="1">
    <source>
        <dbReference type="ARBA" id="ARBA00000189"/>
    </source>
</evidence>
<dbReference type="PROSITE" id="PS00436">
    <property type="entry name" value="PEROXIDASE_2"/>
    <property type="match status" value="1"/>
</dbReference>
<gene>
    <name evidence="17" type="ORF">RGQ29_019259</name>
</gene>
<evidence type="ECO:0000313" key="18">
    <source>
        <dbReference type="Proteomes" id="UP001324115"/>
    </source>
</evidence>